<evidence type="ECO:0000259" key="17">
    <source>
        <dbReference type="Pfam" id="PF08646"/>
    </source>
</evidence>
<dbReference type="Pfam" id="PF01336">
    <property type="entry name" value="tRNA_anti-codon"/>
    <property type="match status" value="1"/>
</dbReference>
<evidence type="ECO:0000256" key="14">
    <source>
        <dbReference type="RuleBase" id="RU364130"/>
    </source>
</evidence>
<dbReference type="GO" id="GO:0006281">
    <property type="term" value="P:DNA repair"/>
    <property type="evidence" value="ECO:0007669"/>
    <property type="project" value="UniProtKB-KW"/>
</dbReference>
<proteinExistence type="inferred from homology"/>
<dbReference type="InterPro" id="IPR004365">
    <property type="entry name" value="NA-bd_OB_tRNA"/>
</dbReference>
<dbReference type="SUPFAM" id="SSF50249">
    <property type="entry name" value="Nucleic acid-binding proteins"/>
    <property type="match status" value="4"/>
</dbReference>
<evidence type="ECO:0000259" key="16">
    <source>
        <dbReference type="Pfam" id="PF04057"/>
    </source>
</evidence>
<dbReference type="InterPro" id="IPR031657">
    <property type="entry name" value="REPA_OB_2"/>
</dbReference>
<evidence type="ECO:0000256" key="6">
    <source>
        <dbReference type="ARBA" id="ARBA00022771"/>
    </source>
</evidence>
<organism evidence="19">
    <name type="scientific">Solanum chilense</name>
    <name type="common">Tomato</name>
    <name type="synonym">Lycopersicon chilense</name>
    <dbReference type="NCBI Taxonomy" id="4083"/>
    <lineage>
        <taxon>Eukaryota</taxon>
        <taxon>Viridiplantae</taxon>
        <taxon>Streptophyta</taxon>
        <taxon>Embryophyta</taxon>
        <taxon>Tracheophyta</taxon>
        <taxon>Spermatophyta</taxon>
        <taxon>Magnoliopsida</taxon>
        <taxon>eudicotyledons</taxon>
        <taxon>Gunneridae</taxon>
        <taxon>Pentapetalae</taxon>
        <taxon>asterids</taxon>
        <taxon>lamiids</taxon>
        <taxon>Solanales</taxon>
        <taxon>Solanaceae</taxon>
        <taxon>Solanoideae</taxon>
        <taxon>Solaneae</taxon>
        <taxon>Solanum</taxon>
        <taxon>Solanum subgen. Lycopersicon</taxon>
    </lineage>
</organism>
<keyword evidence="11 14" id="KW-0539">Nucleus</keyword>
<dbReference type="EMBL" id="RXGB01002514">
    <property type="protein sequence ID" value="TMW94846.1"/>
    <property type="molecule type" value="Genomic_DNA"/>
</dbReference>
<dbReference type="FunFam" id="2.40.50.140:FF:000090">
    <property type="entry name" value="Replication protein A subunit"/>
    <property type="match status" value="1"/>
</dbReference>
<dbReference type="FunFam" id="2.40.50.140:FF:000041">
    <property type="entry name" value="Replication protein A subunit"/>
    <property type="match status" value="1"/>
</dbReference>
<evidence type="ECO:0000256" key="10">
    <source>
        <dbReference type="ARBA" id="ARBA00023204"/>
    </source>
</evidence>
<evidence type="ECO:0000256" key="5">
    <source>
        <dbReference type="ARBA" id="ARBA00022763"/>
    </source>
</evidence>
<feature type="domain" description="OB" evidence="15">
    <location>
        <begin position="181"/>
        <end position="266"/>
    </location>
</feature>
<dbReference type="Pfam" id="PF16900">
    <property type="entry name" value="REPA_OB_2"/>
    <property type="match status" value="1"/>
</dbReference>
<dbReference type="Gene3D" id="2.40.50.140">
    <property type="entry name" value="Nucleic acid-binding proteins"/>
    <property type="match status" value="4"/>
</dbReference>
<evidence type="ECO:0000259" key="15">
    <source>
        <dbReference type="Pfam" id="PF01336"/>
    </source>
</evidence>
<evidence type="ECO:0000256" key="4">
    <source>
        <dbReference type="ARBA" id="ARBA00022723"/>
    </source>
</evidence>
<feature type="domain" description="Replication factor A C-terminal" evidence="17">
    <location>
        <begin position="578"/>
        <end position="633"/>
    </location>
</feature>
<dbReference type="GO" id="GO:0005634">
    <property type="term" value="C:nucleus"/>
    <property type="evidence" value="ECO:0007669"/>
    <property type="project" value="UniProtKB-SubCell"/>
</dbReference>
<dbReference type="InterPro" id="IPR012340">
    <property type="entry name" value="NA-bd_OB-fold"/>
</dbReference>
<comment type="caution">
    <text evidence="19">The sequence shown here is derived from an EMBL/GenBank/DDBJ whole genome shotgun (WGS) entry which is preliminary data.</text>
</comment>
<dbReference type="NCBIfam" id="TIGR00617">
    <property type="entry name" value="rpa1"/>
    <property type="match status" value="1"/>
</dbReference>
<dbReference type="InterPro" id="IPR047192">
    <property type="entry name" value="Euk_RPA1_DBD_C"/>
</dbReference>
<comment type="function">
    <text evidence="12 14">Component of the replication protein A complex (RPA) required for DNA recombination, repair and replication. The activity of RPA is mediated by single-stranded DNA binding and protein interactions. Probably involved in repair of double-strand DNA breaks (DSBs) induced by genotoxic stresses.</text>
</comment>
<evidence type="ECO:0000256" key="7">
    <source>
        <dbReference type="ARBA" id="ARBA00022833"/>
    </source>
</evidence>
<evidence type="ECO:0000259" key="18">
    <source>
        <dbReference type="Pfam" id="PF16900"/>
    </source>
</evidence>
<dbReference type="PANTHER" id="PTHR47165:SF4">
    <property type="entry name" value="OS03G0429900 PROTEIN"/>
    <property type="match status" value="1"/>
</dbReference>
<dbReference type="InterPro" id="IPR004591">
    <property type="entry name" value="Rfa1"/>
</dbReference>
<dbReference type="GO" id="GO:0008270">
    <property type="term" value="F:zinc ion binding"/>
    <property type="evidence" value="ECO:0007669"/>
    <property type="project" value="UniProtKB-KW"/>
</dbReference>
<feature type="domain" description="Replication factor A C-terminal" evidence="17">
    <location>
        <begin position="458"/>
        <end position="554"/>
    </location>
</feature>
<keyword evidence="5" id="KW-0227">DNA damage</keyword>
<dbReference type="CDD" id="cd04476">
    <property type="entry name" value="RPA1_DBD_C"/>
    <property type="match status" value="1"/>
</dbReference>
<keyword evidence="6 14" id="KW-0863">Zinc-finger</keyword>
<dbReference type="CDD" id="cd04475">
    <property type="entry name" value="RPA1_DBD_B"/>
    <property type="match status" value="1"/>
</dbReference>
<keyword evidence="10" id="KW-0234">DNA repair</keyword>
<comment type="similarity">
    <text evidence="2 14">Belongs to the replication factor A protein 1 family.</text>
</comment>
<evidence type="ECO:0000313" key="19">
    <source>
        <dbReference type="EMBL" id="TMW94846.1"/>
    </source>
</evidence>
<keyword evidence="3 14" id="KW-0235">DNA replication</keyword>
<feature type="domain" description="Replication factor-A protein 1 N-terminal" evidence="16">
    <location>
        <begin position="5"/>
        <end position="103"/>
    </location>
</feature>
<reference evidence="19" key="1">
    <citation type="submission" date="2019-05" db="EMBL/GenBank/DDBJ databases">
        <title>The de novo reference genome and transcriptome assemblies of the wild tomato species Solanum chilense.</title>
        <authorList>
            <person name="Stam R."/>
            <person name="Nosenko T."/>
            <person name="Hoerger A.C."/>
            <person name="Stephan W."/>
            <person name="Seidel M.A."/>
            <person name="Kuhn J.M.M."/>
            <person name="Haberer G."/>
            <person name="Tellier A."/>
        </authorList>
    </citation>
    <scope>NUCLEOTIDE SEQUENCE</scope>
    <source>
        <tissue evidence="19">Mature leaves</tissue>
    </source>
</reference>
<evidence type="ECO:0000256" key="11">
    <source>
        <dbReference type="ARBA" id="ARBA00023242"/>
    </source>
</evidence>
<feature type="domain" description="Replication protein A OB" evidence="18">
    <location>
        <begin position="301"/>
        <end position="395"/>
    </location>
</feature>
<dbReference type="GO" id="GO:0006260">
    <property type="term" value="P:DNA replication"/>
    <property type="evidence" value="ECO:0007669"/>
    <property type="project" value="UniProtKB-KW"/>
</dbReference>
<comment type="subcellular location">
    <subcellularLocation>
        <location evidence="1 14">Nucleus</location>
    </subcellularLocation>
</comment>
<sequence length="644" mass="71824">MAKMVSPDAISTILANPSPDSSSDLPEIIVQVVDLKPTGNRYMFSANDGKMKIKGILQSSLSSEVISGSIQNLGLIRIIDYTLNDIPTKNEKYLIVTNCEAVSPALEVEYKAEVKSEDTGIVLKPRQEETGIVLKPKQEYQTKSAAQIVHEQSGNMAPTARMAMTRRIQPLVSLNPYQGNWTIKVRVTSKGNMRTYKNARGEGCVFNVELTDEDGTQIQATMFNEAAKKFFDKFELGKVYYISKGTLRVANKQFKTVQNDYEMNLNENSQVEEASNEAAFIPEIKFNFVPIDELGPYVNGRELVDVIGVVQSVSPTMSIRRKSNNETIPKRDITIADETKKTVVVSLWNDLATHVGQELLDMADKSPVVAIKSLKVGDFQGLSLSALSKSNIVVNPDLPEAKKLRSWYDSEGKETSLASIGSGMSPSAKSGARSMYTDRVSLLHITSNLSLGEEKPVFFSLKAYISFIKPDQTMWYRACKTCNKKVTEAFGSGYWCEGCQKNDADCSLRYIMALKVSDASGEAWLSTFNDQAEKILGCSADELDKLKSEVKQFIQLLFFVLIVCLDSLWSTYLDVPVSQEGETAYQMKLKEATWVPHLFRVSVAQQEYNNEKRQRITVRAIAPVDYAAESKYLLEEMSKMNIAM</sequence>
<accession>A0A6N2BIR0</accession>
<keyword evidence="4 14" id="KW-0479">Metal-binding</keyword>
<comment type="subunit">
    <text evidence="13 14">Heterotrimer of RPA1, RPA2 and RPA3 (canonical replication protein A complex).</text>
</comment>
<dbReference type="AlphaFoldDB" id="A0A6N2BIR0"/>
<evidence type="ECO:0000256" key="1">
    <source>
        <dbReference type="ARBA" id="ARBA00004123"/>
    </source>
</evidence>
<evidence type="ECO:0000256" key="12">
    <source>
        <dbReference type="ARBA" id="ARBA00058063"/>
    </source>
</evidence>
<evidence type="ECO:0000256" key="2">
    <source>
        <dbReference type="ARBA" id="ARBA00005690"/>
    </source>
</evidence>
<evidence type="ECO:0000256" key="9">
    <source>
        <dbReference type="ARBA" id="ARBA00023172"/>
    </source>
</evidence>
<dbReference type="Pfam" id="PF04057">
    <property type="entry name" value="Rep-A_N"/>
    <property type="match status" value="1"/>
</dbReference>
<dbReference type="FunFam" id="2.40.50.140:FF:000064">
    <property type="entry name" value="Replication protein A subunit"/>
    <property type="match status" value="1"/>
</dbReference>
<dbReference type="InterPro" id="IPR013955">
    <property type="entry name" value="Rep_factor-A_C"/>
</dbReference>
<name>A0A6N2BIR0_SOLCI</name>
<dbReference type="CDD" id="cd04474">
    <property type="entry name" value="RPA1_DBD_A"/>
    <property type="match status" value="1"/>
</dbReference>
<dbReference type="InterPro" id="IPR007199">
    <property type="entry name" value="Rep_factor-A_N"/>
</dbReference>
<dbReference type="GO" id="GO:0003677">
    <property type="term" value="F:DNA binding"/>
    <property type="evidence" value="ECO:0007669"/>
    <property type="project" value="UniProtKB-KW"/>
</dbReference>
<dbReference type="GO" id="GO:0006310">
    <property type="term" value="P:DNA recombination"/>
    <property type="evidence" value="ECO:0007669"/>
    <property type="project" value="UniProtKB-KW"/>
</dbReference>
<gene>
    <name evidence="19" type="ORF">EJD97_009711</name>
</gene>
<dbReference type="FunFam" id="2.40.50.140:FF:000257">
    <property type="entry name" value="Replication protein A subunit"/>
    <property type="match status" value="1"/>
</dbReference>
<evidence type="ECO:0000256" key="8">
    <source>
        <dbReference type="ARBA" id="ARBA00023125"/>
    </source>
</evidence>
<dbReference type="PANTHER" id="PTHR47165">
    <property type="entry name" value="OS03G0429900 PROTEIN"/>
    <property type="match status" value="1"/>
</dbReference>
<keyword evidence="9" id="KW-0233">DNA recombination</keyword>
<evidence type="ECO:0000256" key="13">
    <source>
        <dbReference type="ARBA" id="ARBA00065674"/>
    </source>
</evidence>
<keyword evidence="7 14" id="KW-0862">Zinc</keyword>
<evidence type="ECO:0000256" key="3">
    <source>
        <dbReference type="ARBA" id="ARBA00022705"/>
    </source>
</evidence>
<dbReference type="Pfam" id="PF08646">
    <property type="entry name" value="Rep_fac-A_C"/>
    <property type="match status" value="2"/>
</dbReference>
<protein>
    <recommendedName>
        <fullName evidence="14">Replication protein A subunit</fullName>
    </recommendedName>
</protein>
<keyword evidence="8 14" id="KW-0238">DNA-binding</keyword>